<dbReference type="InterPro" id="IPR015956">
    <property type="entry name" value="Peniciliin-bd_prot_C_sf"/>
</dbReference>
<evidence type="ECO:0000256" key="16">
    <source>
        <dbReference type="SAM" id="SignalP"/>
    </source>
</evidence>
<feature type="chain" id="PRO_5040936425" description="serine-type D-Ala-D-Ala carboxypeptidase" evidence="16">
    <location>
        <begin position="20"/>
        <end position="373"/>
    </location>
</feature>
<dbReference type="InterPro" id="IPR018044">
    <property type="entry name" value="Peptidase_S11"/>
</dbReference>
<dbReference type="PANTHER" id="PTHR21581">
    <property type="entry name" value="D-ALANYL-D-ALANINE CARBOXYPEPTIDASE"/>
    <property type="match status" value="1"/>
</dbReference>
<keyword evidence="8 18" id="KW-0378">Hydrolase</keyword>
<evidence type="ECO:0000313" key="19">
    <source>
        <dbReference type="Proteomes" id="UP001138768"/>
    </source>
</evidence>
<dbReference type="PRINTS" id="PR00725">
    <property type="entry name" value="DADACBPTASE1"/>
</dbReference>
<dbReference type="InterPro" id="IPR012907">
    <property type="entry name" value="Peptidase_S11_C"/>
</dbReference>
<accession>A0A9X0W5E3</accession>
<name>A0A9X0W5E3_9GAMM</name>
<dbReference type="AlphaFoldDB" id="A0A9X0W5E3"/>
<dbReference type="EMBL" id="NRRY01000002">
    <property type="protein sequence ID" value="MBK1617180.1"/>
    <property type="molecule type" value="Genomic_DNA"/>
</dbReference>
<dbReference type="Gene3D" id="2.60.410.10">
    <property type="entry name" value="D-Ala-D-Ala carboxypeptidase, C-terminal domain"/>
    <property type="match status" value="1"/>
</dbReference>
<evidence type="ECO:0000313" key="18">
    <source>
        <dbReference type="EMBL" id="MBK1617180.1"/>
    </source>
</evidence>
<comment type="caution">
    <text evidence="18">The sequence shown here is derived from an EMBL/GenBank/DDBJ whole genome shotgun (WGS) entry which is preliminary data.</text>
</comment>
<dbReference type="SUPFAM" id="SSF69189">
    <property type="entry name" value="Penicillin-binding protein associated domain"/>
    <property type="match status" value="1"/>
</dbReference>
<evidence type="ECO:0000256" key="11">
    <source>
        <dbReference type="ARBA" id="ARBA00023316"/>
    </source>
</evidence>
<comment type="function">
    <text evidence="1">Removes C-terminal D-alanyl residues from sugar-peptide cell wall precursors.</text>
</comment>
<dbReference type="GO" id="GO:0071555">
    <property type="term" value="P:cell wall organization"/>
    <property type="evidence" value="ECO:0007669"/>
    <property type="project" value="UniProtKB-KW"/>
</dbReference>
<organism evidence="18 19">
    <name type="scientific">Lamprobacter modestohalophilus</name>
    <dbReference type="NCBI Taxonomy" id="1064514"/>
    <lineage>
        <taxon>Bacteria</taxon>
        <taxon>Pseudomonadati</taxon>
        <taxon>Pseudomonadota</taxon>
        <taxon>Gammaproteobacteria</taxon>
        <taxon>Chromatiales</taxon>
        <taxon>Chromatiaceae</taxon>
        <taxon>Lamprobacter</taxon>
    </lineage>
</organism>
<dbReference type="SMART" id="SM00936">
    <property type="entry name" value="PBP5_C"/>
    <property type="match status" value="1"/>
</dbReference>
<dbReference type="SUPFAM" id="SSF56601">
    <property type="entry name" value="beta-lactamase/transpeptidase-like"/>
    <property type="match status" value="1"/>
</dbReference>
<feature type="active site" description="Proton acceptor" evidence="13">
    <location>
        <position position="59"/>
    </location>
</feature>
<dbReference type="GO" id="GO:0006508">
    <property type="term" value="P:proteolysis"/>
    <property type="evidence" value="ECO:0007669"/>
    <property type="project" value="UniProtKB-KW"/>
</dbReference>
<evidence type="ECO:0000256" key="7">
    <source>
        <dbReference type="ARBA" id="ARBA00022729"/>
    </source>
</evidence>
<dbReference type="InterPro" id="IPR012338">
    <property type="entry name" value="Beta-lactam/transpept-like"/>
</dbReference>
<evidence type="ECO:0000256" key="3">
    <source>
        <dbReference type="ARBA" id="ARBA00007164"/>
    </source>
</evidence>
<dbReference type="Pfam" id="PF07943">
    <property type="entry name" value="PBP5_C"/>
    <property type="match status" value="1"/>
</dbReference>
<keyword evidence="11" id="KW-0961">Cell wall biogenesis/degradation</keyword>
<dbReference type="RefSeq" id="WP_200237468.1">
    <property type="nucleotide sequence ID" value="NZ_NRRY01000002.1"/>
</dbReference>
<proteinExistence type="inferred from homology"/>
<feature type="active site" evidence="13">
    <location>
        <position position="116"/>
    </location>
</feature>
<evidence type="ECO:0000256" key="13">
    <source>
        <dbReference type="PIRSR" id="PIRSR618044-1"/>
    </source>
</evidence>
<dbReference type="InterPro" id="IPR037167">
    <property type="entry name" value="Peptidase_S11_C_sf"/>
</dbReference>
<keyword evidence="10" id="KW-0573">Peptidoglycan synthesis</keyword>
<dbReference type="GO" id="GO:0009252">
    <property type="term" value="P:peptidoglycan biosynthetic process"/>
    <property type="evidence" value="ECO:0007669"/>
    <property type="project" value="UniProtKB-KW"/>
</dbReference>
<dbReference type="Gene3D" id="3.40.710.10">
    <property type="entry name" value="DD-peptidase/beta-lactamase superfamily"/>
    <property type="match status" value="1"/>
</dbReference>
<feature type="binding site" evidence="14">
    <location>
        <position position="218"/>
    </location>
    <ligand>
        <name>substrate</name>
    </ligand>
</feature>
<evidence type="ECO:0000256" key="12">
    <source>
        <dbReference type="ARBA" id="ARBA00034000"/>
    </source>
</evidence>
<keyword evidence="19" id="KW-1185">Reference proteome</keyword>
<comment type="catalytic activity">
    <reaction evidence="12">
        <text>Preferential cleavage: (Ac)2-L-Lys-D-Ala-|-D-Ala. Also transpeptidation of peptidyl-alanyl moieties that are N-acyl substituents of D-alanine.</text>
        <dbReference type="EC" id="3.4.16.4"/>
    </reaction>
</comment>
<evidence type="ECO:0000256" key="14">
    <source>
        <dbReference type="PIRSR" id="PIRSR618044-2"/>
    </source>
</evidence>
<dbReference type="GO" id="GO:0008360">
    <property type="term" value="P:regulation of cell shape"/>
    <property type="evidence" value="ECO:0007669"/>
    <property type="project" value="UniProtKB-KW"/>
</dbReference>
<evidence type="ECO:0000256" key="9">
    <source>
        <dbReference type="ARBA" id="ARBA00022960"/>
    </source>
</evidence>
<reference evidence="18 19" key="1">
    <citation type="journal article" date="2020" name="Microorganisms">
        <title>Osmotic Adaptation and Compatible Solute Biosynthesis of Phototrophic Bacteria as Revealed from Genome Analyses.</title>
        <authorList>
            <person name="Imhoff J.F."/>
            <person name="Rahn T."/>
            <person name="Kunzel S."/>
            <person name="Keller A."/>
            <person name="Neulinger S.C."/>
        </authorList>
    </citation>
    <scope>NUCLEOTIDE SEQUENCE [LARGE SCALE GENOMIC DNA]</scope>
    <source>
        <strain evidence="18 19">DSM 25653</strain>
    </source>
</reference>
<dbReference type="EC" id="3.4.16.4" evidence="4"/>
<keyword evidence="5 18" id="KW-0121">Carboxypeptidase</keyword>
<evidence type="ECO:0000256" key="5">
    <source>
        <dbReference type="ARBA" id="ARBA00022645"/>
    </source>
</evidence>
<feature type="active site" description="Acyl-ester intermediate" evidence="13">
    <location>
        <position position="56"/>
    </location>
</feature>
<feature type="domain" description="Peptidase S11 D-Ala-D-Ala carboxypeptidase A C-terminal" evidence="17">
    <location>
        <begin position="268"/>
        <end position="358"/>
    </location>
</feature>
<evidence type="ECO:0000256" key="4">
    <source>
        <dbReference type="ARBA" id="ARBA00012448"/>
    </source>
</evidence>
<gene>
    <name evidence="18" type="ORF">CKO42_01685</name>
</gene>
<evidence type="ECO:0000256" key="1">
    <source>
        <dbReference type="ARBA" id="ARBA00003217"/>
    </source>
</evidence>
<keyword evidence="6" id="KW-0645">Protease</keyword>
<dbReference type="PANTHER" id="PTHR21581:SF6">
    <property type="entry name" value="TRAFFICKING PROTEIN PARTICLE COMPLEX SUBUNIT 12"/>
    <property type="match status" value="1"/>
</dbReference>
<dbReference type="GO" id="GO:0009002">
    <property type="term" value="F:serine-type D-Ala-D-Ala carboxypeptidase activity"/>
    <property type="evidence" value="ECO:0007669"/>
    <property type="project" value="UniProtKB-EC"/>
</dbReference>
<dbReference type="InterPro" id="IPR001967">
    <property type="entry name" value="Peptidase_S11_N"/>
</dbReference>
<feature type="signal peptide" evidence="16">
    <location>
        <begin position="1"/>
        <end position="19"/>
    </location>
</feature>
<keyword evidence="7 16" id="KW-0732">Signal</keyword>
<comment type="similarity">
    <text evidence="3 15">Belongs to the peptidase S11 family.</text>
</comment>
<comment type="pathway">
    <text evidence="2">Cell wall biogenesis; peptidoglycan biosynthesis.</text>
</comment>
<sequence length="373" mass="40184">MRYLISILLLSLVATLAQAEPPPIPELGAEGYLLVDYDSGAVLAAANAESRLEPASLTKIMTAYVVFSELAEGNIALDDLVLISEKAWRTGGSKMFIEVGNQVAVEDLLKGMIIQSGNDASVALAEYVAGSEDSFAGLMNQHAERLGMTQSNFTNSTGLPDPNLYTTPKDIARVAAAMIRDFPDYYRWYSEPEFTWQGITQSNRNRLLRQGVGVDGVKTGHTQAAGYCLVSSAKRDGQRLIAVVMGTKSDSARVADSLALLNYGFRFFETHHLYPAGEPIELLRVWSGDPPTVAVGPATDVAVTIPRGSFDQLSAQLEPIPTLNAPIAAGQQIGEITLMLEGEEIKRQPAVALDAVERGGLLRQAADSVLRLF</sequence>
<evidence type="ECO:0000256" key="8">
    <source>
        <dbReference type="ARBA" id="ARBA00022801"/>
    </source>
</evidence>
<dbReference type="Pfam" id="PF00768">
    <property type="entry name" value="Peptidase_S11"/>
    <property type="match status" value="1"/>
</dbReference>
<evidence type="ECO:0000256" key="10">
    <source>
        <dbReference type="ARBA" id="ARBA00022984"/>
    </source>
</evidence>
<protein>
    <recommendedName>
        <fullName evidence="4">serine-type D-Ala-D-Ala carboxypeptidase</fullName>
        <ecNumber evidence="4">3.4.16.4</ecNumber>
    </recommendedName>
</protein>
<dbReference type="Proteomes" id="UP001138768">
    <property type="component" value="Unassembled WGS sequence"/>
</dbReference>
<evidence type="ECO:0000256" key="15">
    <source>
        <dbReference type="RuleBase" id="RU004016"/>
    </source>
</evidence>
<evidence type="ECO:0000256" key="6">
    <source>
        <dbReference type="ARBA" id="ARBA00022670"/>
    </source>
</evidence>
<keyword evidence="9" id="KW-0133">Cell shape</keyword>
<evidence type="ECO:0000259" key="17">
    <source>
        <dbReference type="SMART" id="SM00936"/>
    </source>
</evidence>
<evidence type="ECO:0000256" key="2">
    <source>
        <dbReference type="ARBA" id="ARBA00004752"/>
    </source>
</evidence>